<dbReference type="SUPFAM" id="SSF53383">
    <property type="entry name" value="PLP-dependent transferases"/>
    <property type="match status" value="1"/>
</dbReference>
<evidence type="ECO:0000313" key="2">
    <source>
        <dbReference type="RefSeq" id="XP_014681215.1"/>
    </source>
</evidence>
<sequence length="139" mass="15475">MSGIFSSMLELGLLTEHVKYIKLMYKVRMALALRVLKDQLPEGSTFTEPRGGYFIWVTLPEGIHCSKFRDRAQEKYRVSFARGDRFCSDQSAAPGDRFENCMRLCISHYSADRLLGGISALCAAIKECIDGPNGSAVVS</sequence>
<gene>
    <name evidence="2" type="primary">LOC106821081</name>
</gene>
<organism evidence="1 2">
    <name type="scientific">Priapulus caudatus</name>
    <name type="common">Priapulid worm</name>
    <dbReference type="NCBI Taxonomy" id="37621"/>
    <lineage>
        <taxon>Eukaryota</taxon>
        <taxon>Metazoa</taxon>
        <taxon>Ecdysozoa</taxon>
        <taxon>Scalidophora</taxon>
        <taxon>Priapulida</taxon>
        <taxon>Priapulimorpha</taxon>
        <taxon>Priapulimorphida</taxon>
        <taxon>Priapulidae</taxon>
        <taxon>Priapulus</taxon>
    </lineage>
</organism>
<dbReference type="PANTHER" id="PTHR42858:SF1">
    <property type="entry name" value="LD15494P"/>
    <property type="match status" value="1"/>
</dbReference>
<proteinExistence type="predicted"/>
<reference evidence="2" key="1">
    <citation type="submission" date="2025-08" db="UniProtKB">
        <authorList>
            <consortium name="RefSeq"/>
        </authorList>
    </citation>
    <scope>IDENTIFICATION</scope>
</reference>
<dbReference type="Gene3D" id="3.90.1150.10">
    <property type="entry name" value="Aspartate Aminotransferase, domain 1"/>
    <property type="match status" value="1"/>
</dbReference>
<accession>A0ABM1F9U4</accession>
<keyword evidence="1" id="KW-1185">Reference proteome</keyword>
<dbReference type="PANTHER" id="PTHR42858">
    <property type="entry name" value="AMINOTRANSFERASE"/>
    <property type="match status" value="1"/>
</dbReference>
<evidence type="ECO:0000313" key="1">
    <source>
        <dbReference type="Proteomes" id="UP000695022"/>
    </source>
</evidence>
<dbReference type="GeneID" id="106821081"/>
<name>A0ABM1F9U4_PRICU</name>
<dbReference type="InterPro" id="IPR015422">
    <property type="entry name" value="PyrdxlP-dep_Trfase_small"/>
</dbReference>
<dbReference type="RefSeq" id="XP_014681215.1">
    <property type="nucleotide sequence ID" value="XM_014825729.1"/>
</dbReference>
<protein>
    <submittedName>
        <fullName evidence="2">Uncharacterized protein YER152C-like</fullName>
    </submittedName>
</protein>
<dbReference type="Proteomes" id="UP000695022">
    <property type="component" value="Unplaced"/>
</dbReference>
<dbReference type="InterPro" id="IPR015424">
    <property type="entry name" value="PyrdxlP-dep_Trfase"/>
</dbReference>